<protein>
    <recommendedName>
        <fullName evidence="1">GCN5-related N-acetyltransferase Rv2170-like domain-containing protein</fullName>
    </recommendedName>
</protein>
<sequence length="238" mass="26682">MEDGILQELSGRCFAELVEILIKDIPRSLIILGCLQQMERSPKVTNGHVYVSQWPNPDIVVFEDTAYKVLLDCKYPPTTIFANCSTEKLKITLGKSHLKQLFTCSSGILIGDPRCTNIAIENAKLNCCEVQVAAVPHFCALMDAANLVKHECPPGYYIAPLKLQDAQLVDHMWKFGEYGSIGILHTVESHRRRGLAKAVIYHLATKILEEGKIAFNVIEKENEISRQLFLQNGIYNVP</sequence>
<dbReference type="GO" id="GO:0016747">
    <property type="term" value="F:acyltransferase activity, transferring groups other than amino-acyl groups"/>
    <property type="evidence" value="ECO:0007669"/>
    <property type="project" value="InterPro"/>
</dbReference>
<proteinExistence type="predicted"/>
<feature type="domain" description="GCN5-related N-acetyltransferase Rv2170-like" evidence="1">
    <location>
        <begin position="177"/>
        <end position="229"/>
    </location>
</feature>
<dbReference type="SUPFAM" id="SSF55729">
    <property type="entry name" value="Acyl-CoA N-acyltransferases (Nat)"/>
    <property type="match status" value="1"/>
</dbReference>
<reference evidence="2" key="1">
    <citation type="submission" date="2023-01" db="EMBL/GenBank/DDBJ databases">
        <title>Genome assembly of the deep-sea coral Lophelia pertusa.</title>
        <authorList>
            <person name="Herrera S."/>
            <person name="Cordes E."/>
        </authorList>
    </citation>
    <scope>NUCLEOTIDE SEQUENCE</scope>
    <source>
        <strain evidence="2">USNM1676648</strain>
        <tissue evidence="2">Polyp</tissue>
    </source>
</reference>
<dbReference type="PANTHER" id="PTHR20958">
    <property type="entry name" value="GLYCINE N-ACYLTRANSFERASE-LIKE PROTEIN"/>
    <property type="match status" value="1"/>
</dbReference>
<name>A0A9X0D143_9CNID</name>
<comment type="caution">
    <text evidence="2">The sequence shown here is derived from an EMBL/GenBank/DDBJ whole genome shotgun (WGS) entry which is preliminary data.</text>
</comment>
<dbReference type="Pfam" id="PF08445">
    <property type="entry name" value="FR47"/>
    <property type="match status" value="1"/>
</dbReference>
<evidence type="ECO:0000259" key="1">
    <source>
        <dbReference type="Pfam" id="PF08445"/>
    </source>
</evidence>
<dbReference type="EMBL" id="MU825901">
    <property type="protein sequence ID" value="KAJ7383322.1"/>
    <property type="molecule type" value="Genomic_DNA"/>
</dbReference>
<accession>A0A9X0D143</accession>
<dbReference type="AlphaFoldDB" id="A0A9X0D143"/>
<dbReference type="PANTHER" id="PTHR20958:SF6">
    <property type="entry name" value="GLYCINE N-ACYLTRANSFERASE-LIKE PROTEIN"/>
    <property type="match status" value="1"/>
</dbReference>
<gene>
    <name evidence="2" type="ORF">OS493_028867</name>
</gene>
<evidence type="ECO:0000313" key="2">
    <source>
        <dbReference type="EMBL" id="KAJ7383322.1"/>
    </source>
</evidence>
<dbReference type="InterPro" id="IPR053225">
    <property type="entry name" value="Acyl-CoA_N-acyltransferase"/>
</dbReference>
<dbReference type="OrthoDB" id="61870at2759"/>
<organism evidence="2 3">
    <name type="scientific">Desmophyllum pertusum</name>
    <dbReference type="NCBI Taxonomy" id="174260"/>
    <lineage>
        <taxon>Eukaryota</taxon>
        <taxon>Metazoa</taxon>
        <taxon>Cnidaria</taxon>
        <taxon>Anthozoa</taxon>
        <taxon>Hexacorallia</taxon>
        <taxon>Scleractinia</taxon>
        <taxon>Caryophylliina</taxon>
        <taxon>Caryophylliidae</taxon>
        <taxon>Desmophyllum</taxon>
    </lineage>
</organism>
<dbReference type="InterPro" id="IPR016181">
    <property type="entry name" value="Acyl_CoA_acyltransferase"/>
</dbReference>
<dbReference type="InterPro" id="IPR013653">
    <property type="entry name" value="GCN5-like_dom"/>
</dbReference>
<keyword evidence="3" id="KW-1185">Reference proteome</keyword>
<evidence type="ECO:0000313" key="3">
    <source>
        <dbReference type="Proteomes" id="UP001163046"/>
    </source>
</evidence>
<dbReference type="Gene3D" id="3.40.630.30">
    <property type="match status" value="1"/>
</dbReference>
<dbReference type="Proteomes" id="UP001163046">
    <property type="component" value="Unassembled WGS sequence"/>
</dbReference>